<feature type="domain" description="Glycoside hydrolase family 5" evidence="5">
    <location>
        <begin position="33"/>
        <end position="299"/>
    </location>
</feature>
<dbReference type="PANTHER" id="PTHR34142">
    <property type="entry name" value="ENDO-BETA-1,4-GLUCANASE A"/>
    <property type="match status" value="1"/>
</dbReference>
<dbReference type="PANTHER" id="PTHR34142:SF1">
    <property type="entry name" value="GLYCOSIDE HYDROLASE FAMILY 5 DOMAIN-CONTAINING PROTEIN"/>
    <property type="match status" value="1"/>
</dbReference>
<feature type="chain" id="PRO_5013857560" evidence="4">
    <location>
        <begin position="21"/>
        <end position="328"/>
    </location>
</feature>
<dbReference type="EMBL" id="CP023737">
    <property type="protein sequence ID" value="ATQ67081.1"/>
    <property type="molecule type" value="Genomic_DNA"/>
</dbReference>
<evidence type="ECO:0000313" key="7">
    <source>
        <dbReference type="Proteomes" id="UP000230709"/>
    </source>
</evidence>
<keyword evidence="7" id="KW-1185">Reference proteome</keyword>
<evidence type="ECO:0000256" key="3">
    <source>
        <dbReference type="RuleBase" id="RU361153"/>
    </source>
</evidence>
<dbReference type="PROSITE" id="PS00659">
    <property type="entry name" value="GLYCOSYL_HYDROL_F5"/>
    <property type="match status" value="1"/>
</dbReference>
<evidence type="ECO:0000256" key="4">
    <source>
        <dbReference type="SAM" id="SignalP"/>
    </source>
</evidence>
<dbReference type="STRING" id="595536.GCA_000178815_04432"/>
<dbReference type="AlphaFoldDB" id="A0A2D2CWC6"/>
<dbReference type="KEGG" id="mtw:CQW49_03640"/>
<evidence type="ECO:0000256" key="1">
    <source>
        <dbReference type="ARBA" id="ARBA00022801"/>
    </source>
</evidence>
<accession>A0A2D2CWC6</accession>
<dbReference type="InterPro" id="IPR001547">
    <property type="entry name" value="Glyco_hydro_5"/>
</dbReference>
<organism evidence="6 7">
    <name type="scientific">Methylosinus trichosporium (strain ATCC 35070 / NCIMB 11131 / UNIQEM 75 / OB3b)</name>
    <dbReference type="NCBI Taxonomy" id="595536"/>
    <lineage>
        <taxon>Bacteria</taxon>
        <taxon>Pseudomonadati</taxon>
        <taxon>Pseudomonadota</taxon>
        <taxon>Alphaproteobacteria</taxon>
        <taxon>Hyphomicrobiales</taxon>
        <taxon>Methylocystaceae</taxon>
        <taxon>Methylosinus</taxon>
    </lineage>
</organism>
<evidence type="ECO:0000256" key="2">
    <source>
        <dbReference type="ARBA" id="ARBA00023295"/>
    </source>
</evidence>
<name>A0A2D2CWC6_METT3</name>
<reference evidence="7" key="1">
    <citation type="submission" date="2017-10" db="EMBL/GenBank/DDBJ databases">
        <title>Completed PacBio SMRT sequence of Methylosinus trichosporium OB3b reveals presence of a third large plasmid.</title>
        <authorList>
            <person name="Charles T.C."/>
            <person name="Lynch M.D.J."/>
            <person name="Heil J.R."/>
            <person name="Cheng J."/>
        </authorList>
    </citation>
    <scope>NUCLEOTIDE SEQUENCE [LARGE SCALE GENOMIC DNA]</scope>
    <source>
        <strain evidence="7">OB3b</strain>
    </source>
</reference>
<dbReference type="Gene3D" id="3.20.20.80">
    <property type="entry name" value="Glycosidases"/>
    <property type="match status" value="1"/>
</dbReference>
<keyword evidence="1 3" id="KW-0378">Hydrolase</keyword>
<comment type="similarity">
    <text evidence="3">Belongs to the glycosyl hydrolase 5 (cellulase A) family.</text>
</comment>
<dbReference type="InterPro" id="IPR018087">
    <property type="entry name" value="Glyco_hydro_5_CS"/>
</dbReference>
<gene>
    <name evidence="6" type="ORF">CQW49_03640</name>
</gene>
<evidence type="ECO:0000259" key="5">
    <source>
        <dbReference type="Pfam" id="PF00150"/>
    </source>
</evidence>
<dbReference type="InterPro" id="IPR017853">
    <property type="entry name" value="GH"/>
</dbReference>
<dbReference type="GO" id="GO:0004553">
    <property type="term" value="F:hydrolase activity, hydrolyzing O-glycosyl compounds"/>
    <property type="evidence" value="ECO:0007669"/>
    <property type="project" value="InterPro"/>
</dbReference>
<dbReference type="GO" id="GO:0009251">
    <property type="term" value="P:glucan catabolic process"/>
    <property type="evidence" value="ECO:0007669"/>
    <property type="project" value="TreeGrafter"/>
</dbReference>
<keyword evidence="2 3" id="KW-0326">Glycosidase</keyword>
<dbReference type="SUPFAM" id="SSF51445">
    <property type="entry name" value="(Trans)glycosidases"/>
    <property type="match status" value="1"/>
</dbReference>
<dbReference type="Proteomes" id="UP000230709">
    <property type="component" value="Chromosome"/>
</dbReference>
<sequence length="328" mass="35883">MRRIAAIFFASVLASSNAVAKGPTRETPQIGVNISGAELNPGKDKRNFDYVFPTRAQIDHFVAAGIRMFRIPVLADRLLGAAAPGGATTEDWRLLQELIDHANDVGATIIVDFHQYGRMRSGLIGRDGAATRDFAAAWGETARRLKRHRNVIFGLMNEPHEQSAAEWLTGANAAIAAIRASGARQLILAPGSYWTGAHSWTTTDNAAVMKGIVDPQKNFAYEAHQYLDRDSSGTKPEVVAGAGASRLAAFTEWARANGARAFLGEFGFAATREALAEGAALVRYMKQNPDVWIGGAYWAAGQWWGDYMFSIEPKDHRDRPQLDVLRER</sequence>
<evidence type="ECO:0000313" key="6">
    <source>
        <dbReference type="EMBL" id="ATQ67081.1"/>
    </source>
</evidence>
<feature type="signal peptide" evidence="4">
    <location>
        <begin position="1"/>
        <end position="20"/>
    </location>
</feature>
<dbReference type="Pfam" id="PF00150">
    <property type="entry name" value="Cellulase"/>
    <property type="match status" value="1"/>
</dbReference>
<protein>
    <submittedName>
        <fullName evidence="6">Glycoside hydrolase family 5</fullName>
    </submittedName>
</protein>
<proteinExistence type="inferred from homology"/>
<keyword evidence="4" id="KW-0732">Signal</keyword>
<dbReference type="RefSeq" id="WP_003612157.1">
    <property type="nucleotide sequence ID" value="NZ_ADVE02000001.1"/>
</dbReference>